<dbReference type="PANTHER" id="PTHR43867">
    <property type="entry name" value="CELLULOSE SYNTHASE CATALYTIC SUBUNIT A [UDP-FORMING]"/>
    <property type="match status" value="1"/>
</dbReference>
<proteinExistence type="predicted"/>
<dbReference type="RefSeq" id="WP_339963834.1">
    <property type="nucleotide sequence ID" value="NZ_JBBHJY010000001.1"/>
</dbReference>
<dbReference type="NCBIfam" id="NF011307">
    <property type="entry name" value="PRK14716.1-5"/>
    <property type="match status" value="1"/>
</dbReference>
<dbReference type="Pfam" id="PF13641">
    <property type="entry name" value="Glyco_tranf_2_3"/>
    <property type="match status" value="1"/>
</dbReference>
<evidence type="ECO:0000313" key="9">
    <source>
        <dbReference type="Proteomes" id="UP001379235"/>
    </source>
</evidence>
<keyword evidence="5 7" id="KW-1133">Transmembrane helix</keyword>
<protein>
    <submittedName>
        <fullName evidence="8">Glycosyl transferase family protein</fullName>
    </submittedName>
</protein>
<dbReference type="PANTHER" id="PTHR43867:SF2">
    <property type="entry name" value="CELLULOSE SYNTHASE CATALYTIC SUBUNIT A [UDP-FORMING]"/>
    <property type="match status" value="1"/>
</dbReference>
<dbReference type="InterPro" id="IPR050321">
    <property type="entry name" value="Glycosyltr_2/OpgH_subfam"/>
</dbReference>
<comment type="caution">
    <text evidence="8">The sequence shown here is derived from an EMBL/GenBank/DDBJ whole genome shotgun (WGS) entry which is preliminary data.</text>
</comment>
<evidence type="ECO:0000256" key="7">
    <source>
        <dbReference type="SAM" id="Phobius"/>
    </source>
</evidence>
<evidence type="ECO:0000256" key="4">
    <source>
        <dbReference type="ARBA" id="ARBA00022692"/>
    </source>
</evidence>
<name>A0ABU8S2V7_9SPHN</name>
<gene>
    <name evidence="8" type="ORF">WG900_00030</name>
</gene>
<keyword evidence="3 8" id="KW-0808">Transferase</keyword>
<dbReference type="InterPro" id="IPR029044">
    <property type="entry name" value="Nucleotide-diphossugar_trans"/>
</dbReference>
<keyword evidence="9" id="KW-1185">Reference proteome</keyword>
<sequence length="463" mass="51905">MVEVILGGLRMFERELLLFAGFWFVLGIADEIAIDCLWLWQRLVNKRRTHRLVPDLENRVLIGGAAVLIPAWHEAGVIGTTIRHMLTAWKQAHLRVYIGCYANDTATLVAAMTAIEGDRRVRLVILDSKGPTTKADCLNRLYRALADDEVRAGVPFRSVIVHDAEDMVHPAALALMDTALSDADFVQLPVRPEPQPAARWIAGHYIDEFAEAHAKAMVVRDGLRAALPSAGVGCALRRKILSDLCKERGPGADGPFEAECLTEDYELGLLVTRRGGLGRFLRLRDHDGNLVATRSYFPSTLPEAVRQKTRWVHGIAFQGWERLGWQGRPVDWWMAIRDRRGPLSALLLAIAYVLLFVSPTLAIAQRYGLIAPREISPLLLGMVWFCFAGLIWRAVMRFAFTAREYGWAEGLRAVARIPVANIITIMSGRRAFVAYWRSLSGEMPVWEKTTHYGHPALVRESRS</sequence>
<evidence type="ECO:0000256" key="5">
    <source>
        <dbReference type="ARBA" id="ARBA00022989"/>
    </source>
</evidence>
<evidence type="ECO:0000256" key="6">
    <source>
        <dbReference type="ARBA" id="ARBA00023136"/>
    </source>
</evidence>
<keyword evidence="4 7" id="KW-0812">Transmembrane</keyword>
<evidence type="ECO:0000313" key="8">
    <source>
        <dbReference type="EMBL" id="MEJ6008295.1"/>
    </source>
</evidence>
<comment type="subcellular location">
    <subcellularLocation>
        <location evidence="1">Membrane</location>
        <topology evidence="1">Multi-pass membrane protein</topology>
    </subcellularLocation>
</comment>
<feature type="transmembrane region" description="Helical" evidence="7">
    <location>
        <begin position="375"/>
        <end position="395"/>
    </location>
</feature>
<evidence type="ECO:0000256" key="3">
    <source>
        <dbReference type="ARBA" id="ARBA00022679"/>
    </source>
</evidence>
<reference evidence="8 9" key="1">
    <citation type="submission" date="2024-03" db="EMBL/GenBank/DDBJ databases">
        <authorList>
            <person name="Jo J.-H."/>
        </authorList>
    </citation>
    <scope>NUCLEOTIDE SEQUENCE [LARGE SCALE GENOMIC DNA]</scope>
    <source>
        <strain evidence="8 9">AS3R-12</strain>
    </source>
</reference>
<keyword evidence="6 7" id="KW-0472">Membrane</keyword>
<accession>A0ABU8S2V7</accession>
<dbReference type="Gene3D" id="3.90.550.10">
    <property type="entry name" value="Spore Coat Polysaccharide Biosynthesis Protein SpsA, Chain A"/>
    <property type="match status" value="1"/>
</dbReference>
<keyword evidence="2" id="KW-0328">Glycosyltransferase</keyword>
<evidence type="ECO:0000256" key="2">
    <source>
        <dbReference type="ARBA" id="ARBA00022676"/>
    </source>
</evidence>
<dbReference type="GO" id="GO:0016740">
    <property type="term" value="F:transferase activity"/>
    <property type="evidence" value="ECO:0007669"/>
    <property type="project" value="UniProtKB-KW"/>
</dbReference>
<feature type="transmembrane region" description="Helical" evidence="7">
    <location>
        <begin position="16"/>
        <end position="40"/>
    </location>
</feature>
<dbReference type="SUPFAM" id="SSF53448">
    <property type="entry name" value="Nucleotide-diphospho-sugar transferases"/>
    <property type="match status" value="1"/>
</dbReference>
<organism evidence="8 9">
    <name type="scientific">Novosphingobium aquae</name>
    <dbReference type="NCBI Taxonomy" id="3133435"/>
    <lineage>
        <taxon>Bacteria</taxon>
        <taxon>Pseudomonadati</taxon>
        <taxon>Pseudomonadota</taxon>
        <taxon>Alphaproteobacteria</taxon>
        <taxon>Sphingomonadales</taxon>
        <taxon>Sphingomonadaceae</taxon>
        <taxon>Novosphingobium</taxon>
    </lineage>
</organism>
<feature type="transmembrane region" description="Helical" evidence="7">
    <location>
        <begin position="343"/>
        <end position="363"/>
    </location>
</feature>
<dbReference type="Proteomes" id="UP001379235">
    <property type="component" value="Unassembled WGS sequence"/>
</dbReference>
<evidence type="ECO:0000256" key="1">
    <source>
        <dbReference type="ARBA" id="ARBA00004141"/>
    </source>
</evidence>
<dbReference type="EMBL" id="JBBHJY010000001">
    <property type="protein sequence ID" value="MEJ6008295.1"/>
    <property type="molecule type" value="Genomic_DNA"/>
</dbReference>